<dbReference type="VEuPathDB" id="VectorBase:LOC119175496"/>
<dbReference type="OrthoDB" id="6476715at2759"/>
<sequence>MITVGATNAHCSAFVAVRVFIIVVAMAAAQARCPFTGSGGNSDCVFTECTPAECAAGGLECCPKPCGGSWCVKGTGPPSEHPEVCPPAFFWAPNCPVNKNNVTCEQLNCSKVGSICCLNGCKENYCYQIPGTSR</sequence>
<dbReference type="AlphaFoldDB" id="A0A6M2CXT6"/>
<evidence type="ECO:0000313" key="1">
    <source>
        <dbReference type="EMBL" id="NOV38121.1"/>
    </source>
</evidence>
<organism evidence="1">
    <name type="scientific">Rhipicephalus microplus</name>
    <name type="common">Cattle tick</name>
    <name type="synonym">Boophilus microplus</name>
    <dbReference type="NCBI Taxonomy" id="6941"/>
    <lineage>
        <taxon>Eukaryota</taxon>
        <taxon>Metazoa</taxon>
        <taxon>Ecdysozoa</taxon>
        <taxon>Arthropoda</taxon>
        <taxon>Chelicerata</taxon>
        <taxon>Arachnida</taxon>
        <taxon>Acari</taxon>
        <taxon>Parasitiformes</taxon>
        <taxon>Ixodida</taxon>
        <taxon>Ixodoidea</taxon>
        <taxon>Ixodidae</taxon>
        <taxon>Rhipicephalinae</taxon>
        <taxon>Rhipicephalus</taxon>
        <taxon>Boophilus</taxon>
    </lineage>
</organism>
<dbReference type="EMBL" id="GHWJ01005384">
    <property type="protein sequence ID" value="NOV38121.1"/>
    <property type="molecule type" value="Transcribed_RNA"/>
</dbReference>
<reference evidence="1" key="1">
    <citation type="submission" date="2019-09" db="EMBL/GenBank/DDBJ databases">
        <title>Organ-specific transcriptomic study of the physiology of the cattle tick, Rhipicephalus microplus.</title>
        <authorList>
            <person name="Tirloni L."/>
            <person name="Braz G."/>
            <person name="Gandara A.C.P."/>
            <person name="Sabadin G.A."/>
            <person name="da Silva R.M."/>
            <person name="Guizzo M.G."/>
            <person name="Machado J.A."/>
            <person name="Costa E.P."/>
            <person name="Gomes H.F."/>
            <person name="Moraes J."/>
            <person name="Mota M.B.S."/>
            <person name="Mesquita R.D."/>
            <person name="Alvarenga P.H."/>
            <person name="Alves F."/>
            <person name="Seixas A."/>
            <person name="da Fonseca R.N."/>
            <person name="Fogaca A."/>
            <person name="Logullo C."/>
            <person name="Tanaka A."/>
            <person name="Daffre S."/>
            <person name="Termignoni C."/>
            <person name="Vaz I.S.Jr."/>
            <person name="Oliveira P.L."/>
            <person name="Ribeiro J.M."/>
        </authorList>
    </citation>
    <scope>NUCLEOTIDE SEQUENCE</scope>
    <source>
        <strain evidence="1">Porto Alegre</strain>
    </source>
</reference>
<name>A0A6M2CXT6_RHIMP</name>
<accession>A0A6M2CXT6</accession>
<proteinExistence type="predicted"/>
<protein>
    <submittedName>
        <fullName evidence="1">Putative secreted protein ovary overexpressed</fullName>
    </submittedName>
</protein>